<proteinExistence type="inferred from homology"/>
<organism evidence="15 16">
    <name type="scientific">Coccomyxa subellipsoidea (strain C-169)</name>
    <name type="common">Green microalga</name>
    <dbReference type="NCBI Taxonomy" id="574566"/>
    <lineage>
        <taxon>Eukaryota</taxon>
        <taxon>Viridiplantae</taxon>
        <taxon>Chlorophyta</taxon>
        <taxon>core chlorophytes</taxon>
        <taxon>Trebouxiophyceae</taxon>
        <taxon>Trebouxiophyceae incertae sedis</taxon>
        <taxon>Coccomyxaceae</taxon>
        <taxon>Coccomyxa</taxon>
        <taxon>Coccomyxa subellipsoidea</taxon>
    </lineage>
</organism>
<dbReference type="SUPFAM" id="SSF54495">
    <property type="entry name" value="UBC-like"/>
    <property type="match status" value="1"/>
</dbReference>
<evidence type="ECO:0000256" key="5">
    <source>
        <dbReference type="ARBA" id="ARBA00022777"/>
    </source>
</evidence>
<dbReference type="PROSITE" id="PS00107">
    <property type="entry name" value="PROTEIN_KINASE_ATP"/>
    <property type="match status" value="1"/>
</dbReference>
<sequence length="1393" mass="148975">MARKKKKGSKQTASKEPALTRAAQEELVALQAIFSNPEGDADEEEPFKIDEDEQGFSLRVVPHPGDAEANFVWAELGIRLTGGYPEAPCALRVKETKGLSVPDKRALSKALHRALAQHAQQEEVCAFDLVEACQEFLQQRNKPSKDEAEEAASISLWHDMQRRDAPSSGASSETGDDLYVDQAAWGSAGAGGLFDTVAPTDPAKPSSAAWAAARPLQASNPTPPARLAPDRSTASLQKMPLGPAADLAARRDSGTQLASAVDIPRAPSDYKSPDQKQVDGAQAEPLQPAGQRPAGHSAASASISHKRSSGSGDRSEPSSSMVGNLISTMRTGFSRVMAALPPALRRTLRDGSAGSSAAGSEEEGEEGDAGERTREDIKKDLLLGHLLGLLTEGGEGMPAHALPALASSLADSGLLPRWVQVSLVQQPALFDRAFQRLFSKEVAKVAAETSVGGAGGGGGGGGMGRDPAASWVLDRFWQRPSAKAPLARPPAAPRAGEETSRYLSDFQELRTLGKGGYGLVVAAVNRLDGRQYAIKKIKMPSSAPAAYSRLMREVATLARLQHAFIVRYFQAWCEAGVGDIPMDTDVDTDAGDWLAETSESQSHAVAPSMRQLAFTGLDTVQEVSSEGTPTSAPTQHGTVIRQLLAGLANIHSQGIIHRDLKPANIFYDARGDIKLGDFGLAKFAAVPEAEEEAGERGGVGGAAQRPDADSQHGSALGETTGRVGTSFYISPEVANGWARYDDKVDIFSLGIVAFELWHPFATGMERVALLRDLQGHGVMPAEWEAAHPQVARLIRWLTAANPADRPNAREVLRSELLPPTVGDEQLTDLLRSLPDNLDAYERVVDAIFSMPSDLLVQDEVPGTPNSLQVSARNAVVDVIERVFEVHGAVPMDSSDVGFCPIDAPADIAAMLSTSGARLAMRQAHLSLHLHSTQQSPGPLSLPPCRKYELRAPFAAWLARQAASGVRSSAILEAMRRYEVAWVRRRGVGRCLPRAYLQADLDIVTLPGSTPSETLLADAEVIRTVSEVMDALPEWSGELEVRLGHRSLLDASLTHAHVPKELRGSALRLLATGLAPSPRTAGARSKHWPSIRVALEGLGLSGNAVAGCKQFLLQVPGEAEAALHRLHAKLVDAPTGARRPSGQVQAALEAVRLVTAHLRAWGLPAAQVVVDPLLRPHADYYTGVVHLVQPGTGASSLLAVGGRYDGLLKSLWPPAMGTPMGAVGVTLNVERLFVLAAPHPRRGRPPALQASQAEVLVCAKGGGGLLRERMALAALLWEAGVRAELVHSASPSQTAQYEYAGARHIHWLVTINAATFSTTDTVRVKNLERRTEEDVPYSEVARFLAAALPRLQQKEAIISRQQQQREMAAAAQEEADDRPGFEDMRRGSRKFDRR</sequence>
<feature type="region of interest" description="Disordered" evidence="12">
    <location>
        <begin position="689"/>
        <end position="719"/>
    </location>
</feature>
<feature type="region of interest" description="Disordered" evidence="12">
    <location>
        <begin position="1358"/>
        <end position="1393"/>
    </location>
</feature>
<dbReference type="eggNOG" id="KOG1035">
    <property type="taxonomic scope" value="Eukaryota"/>
</dbReference>
<accession>I0Z0H4</accession>
<dbReference type="InterPro" id="IPR041715">
    <property type="entry name" value="HisRS-like_core"/>
</dbReference>
<dbReference type="InterPro" id="IPR011009">
    <property type="entry name" value="Kinase-like_dom_sf"/>
</dbReference>
<protein>
    <recommendedName>
        <fullName evidence="1">non-specific serine/threonine protein kinase</fullName>
        <ecNumber evidence="1">2.7.11.1</ecNumber>
    </recommendedName>
</protein>
<evidence type="ECO:0000256" key="7">
    <source>
        <dbReference type="ARBA" id="ARBA00022917"/>
    </source>
</evidence>
<dbReference type="SMART" id="SM00220">
    <property type="entry name" value="S_TKc"/>
    <property type="match status" value="1"/>
</dbReference>
<feature type="compositionally biased region" description="Low complexity" evidence="12">
    <location>
        <begin position="294"/>
        <end position="320"/>
    </location>
</feature>
<evidence type="ECO:0000256" key="3">
    <source>
        <dbReference type="ARBA" id="ARBA00022679"/>
    </source>
</evidence>
<feature type="compositionally biased region" description="Low complexity" evidence="12">
    <location>
        <begin position="203"/>
        <end position="219"/>
    </location>
</feature>
<dbReference type="SUPFAM" id="SSF52954">
    <property type="entry name" value="Class II aaRS ABD-related"/>
    <property type="match status" value="1"/>
</dbReference>
<dbReference type="SUPFAM" id="SSF55681">
    <property type="entry name" value="Class II aaRS and biotin synthetases"/>
    <property type="match status" value="1"/>
</dbReference>
<feature type="domain" description="RWD" evidence="14">
    <location>
        <begin position="25"/>
        <end position="140"/>
    </location>
</feature>
<dbReference type="EMBL" id="AGSI01000006">
    <property type="protein sequence ID" value="EIE24143.1"/>
    <property type="molecule type" value="Genomic_DNA"/>
</dbReference>
<dbReference type="Proteomes" id="UP000007264">
    <property type="component" value="Unassembled WGS sequence"/>
</dbReference>
<dbReference type="GO" id="GO:0005829">
    <property type="term" value="C:cytosol"/>
    <property type="evidence" value="ECO:0007669"/>
    <property type="project" value="TreeGrafter"/>
</dbReference>
<dbReference type="OrthoDB" id="341578at2759"/>
<dbReference type="CDD" id="cd14046">
    <property type="entry name" value="STKc_EIF2AK4_GCN2_rpt2"/>
    <property type="match status" value="1"/>
</dbReference>
<dbReference type="Gene3D" id="3.10.110.10">
    <property type="entry name" value="Ubiquitin Conjugating Enzyme"/>
    <property type="match status" value="1"/>
</dbReference>
<feature type="domain" description="Protein kinase" evidence="13">
    <location>
        <begin position="506"/>
        <end position="817"/>
    </location>
</feature>
<dbReference type="EC" id="2.7.11.1" evidence="1"/>
<dbReference type="GeneID" id="17042141"/>
<dbReference type="CDD" id="cd23823">
    <property type="entry name" value="RWD_GCN2"/>
    <property type="match status" value="1"/>
</dbReference>
<evidence type="ECO:0000256" key="2">
    <source>
        <dbReference type="ARBA" id="ARBA00022527"/>
    </source>
</evidence>
<dbReference type="InterPro" id="IPR006575">
    <property type="entry name" value="RWD_dom"/>
</dbReference>
<dbReference type="InterPro" id="IPR024435">
    <property type="entry name" value="HisRS-related_dom"/>
</dbReference>
<evidence type="ECO:0000256" key="1">
    <source>
        <dbReference type="ARBA" id="ARBA00012513"/>
    </source>
</evidence>
<gene>
    <name evidence="15" type="ORF">COCSUDRAFT_62660</name>
</gene>
<dbReference type="GO" id="GO:0007165">
    <property type="term" value="P:signal transduction"/>
    <property type="evidence" value="ECO:0007669"/>
    <property type="project" value="UniProtKB-ARBA"/>
</dbReference>
<comment type="caution">
    <text evidence="15">The sequence shown here is derived from an EMBL/GenBank/DDBJ whole genome shotgun (WGS) entry which is preliminary data.</text>
</comment>
<dbReference type="InterPro" id="IPR017441">
    <property type="entry name" value="Protein_kinase_ATP_BS"/>
</dbReference>
<evidence type="ECO:0000259" key="13">
    <source>
        <dbReference type="PROSITE" id="PS50011"/>
    </source>
</evidence>
<feature type="compositionally biased region" description="Basic and acidic residues" evidence="12">
    <location>
        <begin position="1376"/>
        <end position="1393"/>
    </location>
</feature>
<feature type="region of interest" description="Disordered" evidence="12">
    <location>
        <begin position="196"/>
        <end position="322"/>
    </location>
</feature>
<feature type="region of interest" description="Disordered" evidence="12">
    <location>
        <begin position="139"/>
        <end position="175"/>
    </location>
</feature>
<dbReference type="InterPro" id="IPR008271">
    <property type="entry name" value="Ser/Thr_kinase_AS"/>
</dbReference>
<feature type="region of interest" description="Disordered" evidence="12">
    <location>
        <begin position="1"/>
        <end position="53"/>
    </location>
</feature>
<evidence type="ECO:0000256" key="6">
    <source>
        <dbReference type="ARBA" id="ARBA00022840"/>
    </source>
</evidence>
<dbReference type="Pfam" id="PF13393">
    <property type="entry name" value="tRNA-synt_His"/>
    <property type="match status" value="1"/>
</dbReference>
<feature type="compositionally biased region" description="Acidic residues" evidence="12">
    <location>
        <begin position="39"/>
        <end position="53"/>
    </location>
</feature>
<dbReference type="Gene3D" id="1.10.510.10">
    <property type="entry name" value="Transferase(Phosphotransferase) domain 1"/>
    <property type="match status" value="1"/>
</dbReference>
<dbReference type="PANTHER" id="PTHR11042">
    <property type="entry name" value="EUKARYOTIC TRANSLATION INITIATION FACTOR 2-ALPHA KINASE EIF2-ALPHA KINASE -RELATED"/>
    <property type="match status" value="1"/>
</dbReference>
<dbReference type="Gene3D" id="3.30.200.20">
    <property type="entry name" value="Phosphorylase Kinase, domain 1"/>
    <property type="match status" value="1"/>
</dbReference>
<keyword evidence="4 11" id="KW-0547">Nucleotide-binding</keyword>
<dbReference type="GO" id="GO:0005524">
    <property type="term" value="F:ATP binding"/>
    <property type="evidence" value="ECO:0007669"/>
    <property type="project" value="UniProtKB-UniRule"/>
</dbReference>
<dbReference type="Pfam" id="PF00069">
    <property type="entry name" value="Pkinase"/>
    <property type="match status" value="1"/>
</dbReference>
<evidence type="ECO:0000256" key="4">
    <source>
        <dbReference type="ARBA" id="ARBA00022741"/>
    </source>
</evidence>
<name>I0Z0H4_COCSC</name>
<evidence type="ECO:0000256" key="8">
    <source>
        <dbReference type="ARBA" id="ARBA00037982"/>
    </source>
</evidence>
<dbReference type="InterPro" id="IPR000719">
    <property type="entry name" value="Prot_kinase_dom"/>
</dbReference>
<dbReference type="PROSITE" id="PS50011">
    <property type="entry name" value="PROTEIN_KINASE_DOM"/>
    <property type="match status" value="1"/>
</dbReference>
<comment type="catalytic activity">
    <reaction evidence="9">
        <text>L-threonyl-[protein] + ATP = O-phospho-L-threonyl-[protein] + ADP + H(+)</text>
        <dbReference type="Rhea" id="RHEA:46608"/>
        <dbReference type="Rhea" id="RHEA-COMP:11060"/>
        <dbReference type="Rhea" id="RHEA-COMP:11605"/>
        <dbReference type="ChEBI" id="CHEBI:15378"/>
        <dbReference type="ChEBI" id="CHEBI:30013"/>
        <dbReference type="ChEBI" id="CHEBI:30616"/>
        <dbReference type="ChEBI" id="CHEBI:61977"/>
        <dbReference type="ChEBI" id="CHEBI:456216"/>
        <dbReference type="EC" id="2.7.11.1"/>
    </reaction>
</comment>
<dbReference type="PROSITE" id="PS00108">
    <property type="entry name" value="PROTEIN_KINASE_ST"/>
    <property type="match status" value="1"/>
</dbReference>
<feature type="compositionally biased region" description="Low complexity" evidence="12">
    <location>
        <begin position="1359"/>
        <end position="1371"/>
    </location>
</feature>
<dbReference type="Gene3D" id="3.40.50.800">
    <property type="entry name" value="Anticodon-binding domain"/>
    <property type="match status" value="1"/>
</dbReference>
<evidence type="ECO:0000313" key="15">
    <source>
        <dbReference type="EMBL" id="EIE24143.1"/>
    </source>
</evidence>
<reference evidence="15 16" key="1">
    <citation type="journal article" date="2012" name="Genome Biol.">
        <title>The genome of the polar eukaryotic microalga coccomyxa subellipsoidea reveals traits of cold adaptation.</title>
        <authorList>
            <person name="Blanc G."/>
            <person name="Agarkova I."/>
            <person name="Grimwood J."/>
            <person name="Kuo A."/>
            <person name="Brueggeman A."/>
            <person name="Dunigan D."/>
            <person name="Gurnon J."/>
            <person name="Ladunga I."/>
            <person name="Lindquist E."/>
            <person name="Lucas S."/>
            <person name="Pangilinan J."/>
            <person name="Proschold T."/>
            <person name="Salamov A."/>
            <person name="Schmutz J."/>
            <person name="Weeks D."/>
            <person name="Yamada T."/>
            <person name="Claverie J.M."/>
            <person name="Grigoriev I."/>
            <person name="Van Etten J."/>
            <person name="Lomsadze A."/>
            <person name="Borodovsky M."/>
        </authorList>
    </citation>
    <scope>NUCLEOTIDE SEQUENCE [LARGE SCALE GENOMIC DNA]</scope>
    <source>
        <strain evidence="15 16">C-169</strain>
    </source>
</reference>
<keyword evidence="16" id="KW-1185">Reference proteome</keyword>
<dbReference type="Gene3D" id="3.30.930.10">
    <property type="entry name" value="Bira Bifunctional Protein, Domain 2"/>
    <property type="match status" value="1"/>
</dbReference>
<keyword evidence="2" id="KW-0723">Serine/threonine-protein kinase</keyword>
<dbReference type="GO" id="GO:0004694">
    <property type="term" value="F:eukaryotic translation initiation factor 2alpha kinase activity"/>
    <property type="evidence" value="ECO:0007669"/>
    <property type="project" value="UniProtKB-ARBA"/>
</dbReference>
<comment type="similarity">
    <text evidence="8">Belongs to the protein kinase superfamily. Ser/Thr protein kinase family. GCN2 subfamily.</text>
</comment>
<dbReference type="FunFam" id="3.40.50.800:FF:000012">
    <property type="entry name" value="Histidine--tRNA ligase, cytoplasmic"/>
    <property type="match status" value="1"/>
</dbReference>
<evidence type="ECO:0000256" key="12">
    <source>
        <dbReference type="SAM" id="MobiDB-lite"/>
    </source>
</evidence>
<keyword evidence="6 11" id="KW-0067">ATP-binding</keyword>
<dbReference type="InterPro" id="IPR050339">
    <property type="entry name" value="CC_SR_Kinase"/>
</dbReference>
<dbReference type="STRING" id="574566.I0Z0H4"/>
<dbReference type="PROSITE" id="PS50908">
    <property type="entry name" value="RWD"/>
    <property type="match status" value="1"/>
</dbReference>
<dbReference type="SUPFAM" id="SSF56112">
    <property type="entry name" value="Protein kinase-like (PK-like)"/>
    <property type="match status" value="1"/>
</dbReference>
<dbReference type="GO" id="GO:0005634">
    <property type="term" value="C:nucleus"/>
    <property type="evidence" value="ECO:0007669"/>
    <property type="project" value="TreeGrafter"/>
</dbReference>
<comment type="catalytic activity">
    <reaction evidence="10">
        <text>L-seryl-[protein] + ATP = O-phospho-L-seryl-[protein] + ADP + H(+)</text>
        <dbReference type="Rhea" id="RHEA:17989"/>
        <dbReference type="Rhea" id="RHEA-COMP:9863"/>
        <dbReference type="Rhea" id="RHEA-COMP:11604"/>
        <dbReference type="ChEBI" id="CHEBI:15378"/>
        <dbReference type="ChEBI" id="CHEBI:29999"/>
        <dbReference type="ChEBI" id="CHEBI:30616"/>
        <dbReference type="ChEBI" id="CHEBI:83421"/>
        <dbReference type="ChEBI" id="CHEBI:456216"/>
        <dbReference type="EC" id="2.7.11.1"/>
    </reaction>
</comment>
<feature type="binding site" evidence="11">
    <location>
        <position position="536"/>
    </location>
    <ligand>
        <name>ATP</name>
        <dbReference type="ChEBI" id="CHEBI:30616"/>
    </ligand>
</feature>
<dbReference type="SMART" id="SM00591">
    <property type="entry name" value="RWD"/>
    <property type="match status" value="1"/>
</dbReference>
<feature type="compositionally biased region" description="Low complexity" evidence="12">
    <location>
        <begin position="350"/>
        <end position="359"/>
    </location>
</feature>
<keyword evidence="5" id="KW-0418">Kinase</keyword>
<evidence type="ECO:0000256" key="9">
    <source>
        <dbReference type="ARBA" id="ARBA00047899"/>
    </source>
</evidence>
<dbReference type="InterPro" id="IPR036621">
    <property type="entry name" value="Anticodon-bd_dom_sf"/>
</dbReference>
<evidence type="ECO:0000259" key="14">
    <source>
        <dbReference type="PROSITE" id="PS50908"/>
    </source>
</evidence>
<dbReference type="InterPro" id="IPR016135">
    <property type="entry name" value="UBQ-conjugating_enzyme/RWD"/>
</dbReference>
<dbReference type="KEGG" id="csl:COCSUDRAFT_62660"/>
<dbReference type="GO" id="GO:0006412">
    <property type="term" value="P:translation"/>
    <property type="evidence" value="ECO:0007669"/>
    <property type="project" value="UniProtKB-KW"/>
</dbReference>
<keyword evidence="7" id="KW-0648">Protein biosynthesis</keyword>
<feature type="region of interest" description="Disordered" evidence="12">
    <location>
        <begin position="348"/>
        <end position="376"/>
    </location>
</feature>
<evidence type="ECO:0000256" key="11">
    <source>
        <dbReference type="PROSITE-ProRule" id="PRU10141"/>
    </source>
</evidence>
<dbReference type="Pfam" id="PF05773">
    <property type="entry name" value="RWD"/>
    <property type="match status" value="1"/>
</dbReference>
<dbReference type="InterPro" id="IPR045864">
    <property type="entry name" value="aa-tRNA-synth_II/BPL/LPL"/>
</dbReference>
<keyword evidence="3" id="KW-0808">Transferase</keyword>
<dbReference type="RefSeq" id="XP_005648687.1">
    <property type="nucleotide sequence ID" value="XM_005648630.1"/>
</dbReference>
<dbReference type="PANTHER" id="PTHR11042:SF136">
    <property type="entry name" value="EIF-2-ALPHA KINASE GCN2"/>
    <property type="match status" value="1"/>
</dbReference>
<evidence type="ECO:0000256" key="10">
    <source>
        <dbReference type="ARBA" id="ARBA00048679"/>
    </source>
</evidence>
<dbReference type="Pfam" id="PF12745">
    <property type="entry name" value="HGTP_anticodon2"/>
    <property type="match status" value="1"/>
</dbReference>
<evidence type="ECO:0000313" key="16">
    <source>
        <dbReference type="Proteomes" id="UP000007264"/>
    </source>
</evidence>